<dbReference type="AlphaFoldDB" id="A0A450SC42"/>
<reference evidence="2" key="1">
    <citation type="submission" date="2019-02" db="EMBL/GenBank/DDBJ databases">
        <authorList>
            <person name="Gruber-Vodicka R. H."/>
            <person name="Seah K. B. B."/>
        </authorList>
    </citation>
    <scope>NUCLEOTIDE SEQUENCE</scope>
    <source>
        <strain evidence="2">BECK_DK161</strain>
    </source>
</reference>
<sequence length="147" mass="16928">MKVFFDSSAFVKRFMEEDGSREVDAYCEQATLLGLGVICIPEIMSALNRKVRERVLSKEDYQRIKRQIVNDIEDAQIIQLTPEVLERSVRLLEQHALRSLDALHIACALEWRADVFVSSDKRQLQASRDFGLDCRNPASRMVKVPMN</sequence>
<dbReference type="Gene3D" id="3.40.50.1010">
    <property type="entry name" value="5'-nuclease"/>
    <property type="match status" value="1"/>
</dbReference>
<organism evidence="2">
    <name type="scientific">Candidatus Kentrum sp. DK</name>
    <dbReference type="NCBI Taxonomy" id="2126562"/>
    <lineage>
        <taxon>Bacteria</taxon>
        <taxon>Pseudomonadati</taxon>
        <taxon>Pseudomonadota</taxon>
        <taxon>Gammaproteobacteria</taxon>
        <taxon>Candidatus Kentrum</taxon>
    </lineage>
</organism>
<name>A0A450SC42_9GAMM</name>
<dbReference type="PANTHER" id="PTHR35901">
    <property type="entry name" value="RIBONUCLEASE VAPC3"/>
    <property type="match status" value="1"/>
</dbReference>
<gene>
    <name evidence="2" type="ORF">BECKDK2373C_GA0170839_102715</name>
</gene>
<dbReference type="InterPro" id="IPR051619">
    <property type="entry name" value="TypeII_TA_RNase_PINc/VapC"/>
</dbReference>
<feature type="domain" description="PIN" evidence="1">
    <location>
        <begin position="3"/>
        <end position="126"/>
    </location>
</feature>
<proteinExistence type="predicted"/>
<protein>
    <submittedName>
        <fullName evidence="2">Predicted nucleic acid-binding protein, contains PIN domain</fullName>
    </submittedName>
</protein>
<dbReference type="PANTHER" id="PTHR35901:SF1">
    <property type="entry name" value="EXONUCLEASE VAPC9"/>
    <property type="match status" value="1"/>
</dbReference>
<dbReference type="InterPro" id="IPR002716">
    <property type="entry name" value="PIN_dom"/>
</dbReference>
<evidence type="ECO:0000259" key="1">
    <source>
        <dbReference type="Pfam" id="PF01850"/>
    </source>
</evidence>
<accession>A0A450SC42</accession>
<dbReference type="Pfam" id="PF01850">
    <property type="entry name" value="PIN"/>
    <property type="match status" value="1"/>
</dbReference>
<dbReference type="InterPro" id="IPR029060">
    <property type="entry name" value="PIN-like_dom_sf"/>
</dbReference>
<dbReference type="CDD" id="cd09874">
    <property type="entry name" value="PIN_MT3492-like"/>
    <property type="match status" value="1"/>
</dbReference>
<dbReference type="EMBL" id="CAADEY010000027">
    <property type="protein sequence ID" value="VFJ49915.1"/>
    <property type="molecule type" value="Genomic_DNA"/>
</dbReference>
<dbReference type="SUPFAM" id="SSF88723">
    <property type="entry name" value="PIN domain-like"/>
    <property type="match status" value="1"/>
</dbReference>
<evidence type="ECO:0000313" key="2">
    <source>
        <dbReference type="EMBL" id="VFJ49915.1"/>
    </source>
</evidence>